<feature type="transmembrane region" description="Helical" evidence="1">
    <location>
        <begin position="307"/>
        <end position="325"/>
    </location>
</feature>
<feature type="transmembrane region" description="Helical" evidence="1">
    <location>
        <begin position="127"/>
        <end position="153"/>
    </location>
</feature>
<dbReference type="RefSeq" id="WP_378257545.1">
    <property type="nucleotide sequence ID" value="NZ_JBHSIT010000006.1"/>
</dbReference>
<name>A0ABV9U1T4_9ACTN</name>
<proteinExistence type="predicted"/>
<evidence type="ECO:0000313" key="3">
    <source>
        <dbReference type="Proteomes" id="UP001595872"/>
    </source>
</evidence>
<comment type="caution">
    <text evidence="2">The sequence shown here is derived from an EMBL/GenBank/DDBJ whole genome shotgun (WGS) entry which is preliminary data.</text>
</comment>
<dbReference type="EMBL" id="JBHSIT010000006">
    <property type="protein sequence ID" value="MFC4909764.1"/>
    <property type="molecule type" value="Genomic_DNA"/>
</dbReference>
<reference evidence="3" key="1">
    <citation type="journal article" date="2019" name="Int. J. Syst. Evol. Microbiol.">
        <title>The Global Catalogue of Microorganisms (GCM) 10K type strain sequencing project: providing services to taxonomists for standard genome sequencing and annotation.</title>
        <authorList>
            <consortium name="The Broad Institute Genomics Platform"/>
            <consortium name="The Broad Institute Genome Sequencing Center for Infectious Disease"/>
            <person name="Wu L."/>
            <person name="Ma J."/>
        </authorList>
    </citation>
    <scope>NUCLEOTIDE SEQUENCE [LARGE SCALE GENOMIC DNA]</scope>
    <source>
        <strain evidence="3">KLKA75</strain>
    </source>
</reference>
<keyword evidence="1" id="KW-0812">Transmembrane</keyword>
<keyword evidence="1" id="KW-0472">Membrane</keyword>
<accession>A0ABV9U1T4</accession>
<feature type="transmembrane region" description="Helical" evidence="1">
    <location>
        <begin position="199"/>
        <end position="221"/>
    </location>
</feature>
<feature type="transmembrane region" description="Helical" evidence="1">
    <location>
        <begin position="173"/>
        <end position="192"/>
    </location>
</feature>
<gene>
    <name evidence="2" type="ORF">ACFPCY_20760</name>
</gene>
<keyword evidence="3" id="KW-1185">Reference proteome</keyword>
<dbReference type="Proteomes" id="UP001595872">
    <property type="component" value="Unassembled WGS sequence"/>
</dbReference>
<sequence>MTTVPSAALPRFGAVWVTWRQHRFAIGCTAALLAVLAALLVFGGLDARSTFDQLGMDKCASFAPGTRCDRLSIEFNARYQTAHLLLIFLLVLPSAIGAFVGGPLIARELETGTFRFAWTQGAGRTRWLVTKLAVLSLALAVAGAAFGPAFQFWDGPFLRALPTGFGSYLEFEFGGLAFPAQTVLGFAVGVFAGVLARRVIVAIGSSFAATFGVMLLTVFVLRPHYMPAKTTIDKIGAHDWGVGKSYRGPSGAVVGAAEQHRLYVQFQAATDNRPNARFRDYLTERHYQIVTHYHPSGRFWPFQFIEAGWMLAAAVALGAATLWLVRRRTA</sequence>
<evidence type="ECO:0000256" key="1">
    <source>
        <dbReference type="SAM" id="Phobius"/>
    </source>
</evidence>
<feature type="transmembrane region" description="Helical" evidence="1">
    <location>
        <begin position="84"/>
        <end position="106"/>
    </location>
</feature>
<evidence type="ECO:0000313" key="2">
    <source>
        <dbReference type="EMBL" id="MFC4909764.1"/>
    </source>
</evidence>
<organism evidence="2 3">
    <name type="scientific">Actinomadura gamaensis</name>
    <dbReference type="NCBI Taxonomy" id="1763541"/>
    <lineage>
        <taxon>Bacteria</taxon>
        <taxon>Bacillati</taxon>
        <taxon>Actinomycetota</taxon>
        <taxon>Actinomycetes</taxon>
        <taxon>Streptosporangiales</taxon>
        <taxon>Thermomonosporaceae</taxon>
        <taxon>Actinomadura</taxon>
    </lineage>
</organism>
<protein>
    <submittedName>
        <fullName evidence="2">ABC transporter permease</fullName>
    </submittedName>
</protein>
<feature type="transmembrane region" description="Helical" evidence="1">
    <location>
        <begin position="24"/>
        <end position="45"/>
    </location>
</feature>
<keyword evidence="1" id="KW-1133">Transmembrane helix</keyword>